<evidence type="ECO:0008006" key="3">
    <source>
        <dbReference type="Google" id="ProtNLM"/>
    </source>
</evidence>
<dbReference type="SMART" id="SM00710">
    <property type="entry name" value="PbH1"/>
    <property type="match status" value="4"/>
</dbReference>
<proteinExistence type="predicted"/>
<comment type="caution">
    <text evidence="1">The sequence shown here is derived from an EMBL/GenBank/DDBJ whole genome shotgun (WGS) entry which is preliminary data.</text>
</comment>
<protein>
    <recommendedName>
        <fullName evidence="3">Right handed beta helix region</fullName>
    </recommendedName>
</protein>
<reference evidence="1 2" key="1">
    <citation type="journal article" date="2019" name="Int. J. Syst. Evol. Microbiol.">
        <title>The Global Catalogue of Microorganisms (GCM) 10K type strain sequencing project: providing services to taxonomists for standard genome sequencing and annotation.</title>
        <authorList>
            <consortium name="The Broad Institute Genomics Platform"/>
            <consortium name="The Broad Institute Genome Sequencing Center for Infectious Disease"/>
            <person name="Wu L."/>
            <person name="Ma J."/>
        </authorList>
    </citation>
    <scope>NUCLEOTIDE SEQUENCE [LARGE SCALE GENOMIC DNA]</scope>
    <source>
        <strain evidence="1 2">CGMCC 1.10390</strain>
    </source>
</reference>
<dbReference type="AlphaFoldDB" id="A0ABD6DN75"/>
<dbReference type="RefSeq" id="WP_256401954.1">
    <property type="nucleotide sequence ID" value="NZ_JANHJR010000004.1"/>
</dbReference>
<dbReference type="Gene3D" id="2.160.20.10">
    <property type="entry name" value="Single-stranded right-handed beta-helix, Pectin lyase-like"/>
    <property type="match status" value="1"/>
</dbReference>
<dbReference type="InterPro" id="IPR006626">
    <property type="entry name" value="PbH1"/>
</dbReference>
<sequence>MGRRDSDRRRRPLLQTLGVGLSTPYWLRRLESRPPTTRPGDPTVRQASTVAAPAFVVHERSGRAHVERRGKDGTVFSGTADEALQYAVDAGSESGIGTAIGLAPGTYEVHRTVRLASSTWLAGSGTAANLRAGSGLDDDLLRVPPGTDHARISGVRLEGNRGENASGAAVSVAGYTWRTVLDGLVVRGPAGDGVRFEAGPEGEYSFEPVLADVDVARCGGDGFVFGHVGDLFGSNLYAEGCAGNGFTMAAAGSTVVHPHAYDNRGEAGVRVLESAIDLDLLGGHFERNRRHGALVKGERIAIRNAFFADNSRDAPDSYSGLVLDGARDCLVSESTFVNDEGGPRPQRHGIVETAASDTNRVTANLFRNHASGAVEKPAQPATSMYRDNVGYTTENGGTAAVGDGDGIPHGLDETPTQYWVQSGDPRTVARAVDVDGTDLTVSVVEVGSWSPMTDAVDVTWGATAIGGE</sequence>
<dbReference type="EMBL" id="JBHUDO010000004">
    <property type="protein sequence ID" value="MFD1647563.1"/>
    <property type="molecule type" value="Genomic_DNA"/>
</dbReference>
<gene>
    <name evidence="1" type="ORF">ACFSBL_17875</name>
</gene>
<organism evidence="1 2">
    <name type="scientific">Haloarchaeobius litoreus</name>
    <dbReference type="NCBI Taxonomy" id="755306"/>
    <lineage>
        <taxon>Archaea</taxon>
        <taxon>Methanobacteriati</taxon>
        <taxon>Methanobacteriota</taxon>
        <taxon>Stenosarchaea group</taxon>
        <taxon>Halobacteria</taxon>
        <taxon>Halobacteriales</taxon>
        <taxon>Halorubellaceae</taxon>
        <taxon>Haloarchaeobius</taxon>
    </lineage>
</organism>
<dbReference type="InterPro" id="IPR011050">
    <property type="entry name" value="Pectin_lyase_fold/virulence"/>
</dbReference>
<dbReference type="InterPro" id="IPR012334">
    <property type="entry name" value="Pectin_lyas_fold"/>
</dbReference>
<accession>A0ABD6DN75</accession>
<dbReference type="Proteomes" id="UP001597034">
    <property type="component" value="Unassembled WGS sequence"/>
</dbReference>
<evidence type="ECO:0000313" key="1">
    <source>
        <dbReference type="EMBL" id="MFD1647563.1"/>
    </source>
</evidence>
<dbReference type="SUPFAM" id="SSF51126">
    <property type="entry name" value="Pectin lyase-like"/>
    <property type="match status" value="1"/>
</dbReference>
<evidence type="ECO:0000313" key="2">
    <source>
        <dbReference type="Proteomes" id="UP001597034"/>
    </source>
</evidence>
<keyword evidence="2" id="KW-1185">Reference proteome</keyword>
<name>A0ABD6DN75_9EURY</name>